<evidence type="ECO:0000259" key="3">
    <source>
        <dbReference type="Pfam" id="PF26078"/>
    </source>
</evidence>
<dbReference type="PANTHER" id="PTHR37829">
    <property type="entry name" value="PHAGE-LIKE ELEMENT PBSX PROTEIN XKDT"/>
    <property type="match status" value="1"/>
</dbReference>
<sequence length="363" mass="38348">MAFPIRSLDEISASVRGAMRQYLPGTDASLKQNVLRVIGKVQALLAHEYELRLKWIFRQLFLSTATSEAIIRLHCAEYRILQKPASAAAGEVTGAGQANATYPAGVRFVSGGVTYVTTAAFTANAVGGFTASVQAESAGAATNRDASAELLLADPALYPSLPETVSVGADGLGGGADIESVEDLRARGLKRKASPPQGGALPDYENWALEVPGVVNAWAKNFAGGFGTIGVWVLFRGRVNGIPEPSDLAAVDAYIESLRLVRARYFTMAPVAKPVDLTISLSPDTAAMRSAVTDALIGFFDATREGTRLRPGLPDDPFTLPRAWLSEVISTVPGENSHVLIEPAAAPVFQPGELPVLGTITWS</sequence>
<feature type="domain" description="Baseplate J-like central" evidence="3">
    <location>
        <begin position="196"/>
        <end position="263"/>
    </location>
</feature>
<dbReference type="Proteomes" id="UP001320715">
    <property type="component" value="Unassembled WGS sequence"/>
</dbReference>
<accession>A0ABT1CXP2</accession>
<evidence type="ECO:0008006" key="7">
    <source>
        <dbReference type="Google" id="ProtNLM"/>
    </source>
</evidence>
<name>A0ABT1CXP2_9HYPH</name>
<proteinExistence type="inferred from homology"/>
<evidence type="ECO:0000259" key="2">
    <source>
        <dbReference type="Pfam" id="PF04865"/>
    </source>
</evidence>
<organism evidence="5 6">
    <name type="scientific">Hoeflea alexandrii</name>
    <dbReference type="NCBI Taxonomy" id="288436"/>
    <lineage>
        <taxon>Bacteria</taxon>
        <taxon>Pseudomonadati</taxon>
        <taxon>Pseudomonadota</taxon>
        <taxon>Alphaproteobacteria</taxon>
        <taxon>Hyphomicrobiales</taxon>
        <taxon>Rhizobiaceae</taxon>
        <taxon>Hoeflea</taxon>
    </lineage>
</organism>
<evidence type="ECO:0000313" key="6">
    <source>
        <dbReference type="Proteomes" id="UP001320715"/>
    </source>
</evidence>
<feature type="domain" description="Baseplate protein J-like barrel" evidence="2">
    <location>
        <begin position="92"/>
        <end position="156"/>
    </location>
</feature>
<dbReference type="EMBL" id="JAAAML010000003">
    <property type="protein sequence ID" value="MCO6410106.1"/>
    <property type="molecule type" value="Genomic_DNA"/>
</dbReference>
<dbReference type="Pfam" id="PF04865">
    <property type="entry name" value="Baseplate_J"/>
    <property type="match status" value="1"/>
</dbReference>
<dbReference type="RefSeq" id="WP_252916823.1">
    <property type="nucleotide sequence ID" value="NZ_JAAAML010000003.1"/>
</dbReference>
<dbReference type="InterPro" id="IPR058531">
    <property type="entry name" value="Baseplate_J_M"/>
</dbReference>
<dbReference type="PANTHER" id="PTHR37829:SF3">
    <property type="entry name" value="PROTEIN JAYE-RELATED"/>
    <property type="match status" value="1"/>
</dbReference>
<dbReference type="InterPro" id="IPR052399">
    <property type="entry name" value="Phage_Baseplate_Assmbl_Protein"/>
</dbReference>
<evidence type="ECO:0000256" key="1">
    <source>
        <dbReference type="ARBA" id="ARBA00038087"/>
    </source>
</evidence>
<dbReference type="InterPro" id="IPR006949">
    <property type="entry name" value="Barrel_Baseplate_J-like"/>
</dbReference>
<gene>
    <name evidence="5" type="ORF">GTW23_18125</name>
</gene>
<comment type="similarity">
    <text evidence="1">Belongs to the Mu gp47/PBSX XkdT family.</text>
</comment>
<evidence type="ECO:0000313" key="5">
    <source>
        <dbReference type="EMBL" id="MCO6410106.1"/>
    </source>
</evidence>
<dbReference type="InterPro" id="IPR058530">
    <property type="entry name" value="Baseplate_J-like_C"/>
</dbReference>
<dbReference type="Pfam" id="PF26078">
    <property type="entry name" value="Baseplate_J_M"/>
    <property type="match status" value="1"/>
</dbReference>
<protein>
    <recommendedName>
        <fullName evidence="7">Baseplate protein J-like domain-containing protein</fullName>
    </recommendedName>
</protein>
<evidence type="ECO:0000259" key="4">
    <source>
        <dbReference type="Pfam" id="PF26079"/>
    </source>
</evidence>
<keyword evidence="6" id="KW-1185">Reference proteome</keyword>
<dbReference type="Pfam" id="PF26079">
    <property type="entry name" value="Baseplate_J_C"/>
    <property type="match status" value="1"/>
</dbReference>
<reference evidence="5 6" key="1">
    <citation type="submission" date="2020-01" db="EMBL/GenBank/DDBJ databases">
        <title>Genomes of bacteria type strains.</title>
        <authorList>
            <person name="Chen J."/>
            <person name="Zhu S."/>
            <person name="Yang J."/>
        </authorList>
    </citation>
    <scope>NUCLEOTIDE SEQUENCE [LARGE SCALE GENOMIC DNA]</scope>
    <source>
        <strain evidence="5 6">DSM 16655</strain>
    </source>
</reference>
<comment type="caution">
    <text evidence="5">The sequence shown here is derived from an EMBL/GenBank/DDBJ whole genome shotgun (WGS) entry which is preliminary data.</text>
</comment>
<feature type="domain" description="Baseplate J-like C-terminal" evidence="4">
    <location>
        <begin position="275"/>
        <end position="363"/>
    </location>
</feature>